<evidence type="ECO:0000313" key="2">
    <source>
        <dbReference type="Proteomes" id="UP001156694"/>
    </source>
</evidence>
<keyword evidence="2" id="KW-1185">Reference proteome</keyword>
<evidence type="ECO:0008006" key="3">
    <source>
        <dbReference type="Google" id="ProtNLM"/>
    </source>
</evidence>
<protein>
    <recommendedName>
        <fullName evidence="3">Head-tail adaptor</fullName>
    </recommendedName>
</protein>
<accession>A0ABQ5VSC7</accession>
<name>A0ABQ5VSC7_9RHOB</name>
<dbReference type="InterPro" id="IPR038666">
    <property type="entry name" value="SSP1_head-tail_sf"/>
</dbReference>
<dbReference type="Pfam" id="PF05521">
    <property type="entry name" value="Phage_HCP"/>
    <property type="match status" value="1"/>
</dbReference>
<evidence type="ECO:0000313" key="1">
    <source>
        <dbReference type="EMBL" id="GLQ34054.1"/>
    </source>
</evidence>
<organism evidence="1 2">
    <name type="scientific">Amylibacter marinus</name>
    <dbReference type="NCBI Taxonomy" id="1475483"/>
    <lineage>
        <taxon>Bacteria</taxon>
        <taxon>Pseudomonadati</taxon>
        <taxon>Pseudomonadota</taxon>
        <taxon>Alphaproteobacteria</taxon>
        <taxon>Rhodobacterales</taxon>
        <taxon>Paracoccaceae</taxon>
        <taxon>Amylibacter</taxon>
    </lineage>
</organism>
<dbReference type="InterPro" id="IPR008767">
    <property type="entry name" value="Phage_SPP1_head-tail_adaptor"/>
</dbReference>
<proteinExistence type="predicted"/>
<gene>
    <name evidence="1" type="ORF">GCM10007939_03370</name>
</gene>
<dbReference type="Proteomes" id="UP001156694">
    <property type="component" value="Unassembled WGS sequence"/>
</dbReference>
<sequence>MGVNLNRKLVLEENQYQSDSLGGFTNSWIILGELWGEISLRGAQTRDLETGDVSQVRLRIVVRSAPVGSPMRPAPHQRFKEGTRCYVIDAVTEHDAFGMYLECWAHEEVAS</sequence>
<reference evidence="2" key="1">
    <citation type="journal article" date="2019" name="Int. J. Syst. Evol. Microbiol.">
        <title>The Global Catalogue of Microorganisms (GCM) 10K type strain sequencing project: providing services to taxonomists for standard genome sequencing and annotation.</title>
        <authorList>
            <consortium name="The Broad Institute Genomics Platform"/>
            <consortium name="The Broad Institute Genome Sequencing Center for Infectious Disease"/>
            <person name="Wu L."/>
            <person name="Ma J."/>
        </authorList>
    </citation>
    <scope>NUCLEOTIDE SEQUENCE [LARGE SCALE GENOMIC DNA]</scope>
    <source>
        <strain evidence="2">NBRC 110140</strain>
    </source>
</reference>
<dbReference type="RefSeq" id="WP_284375579.1">
    <property type="nucleotide sequence ID" value="NZ_BSNN01000002.1"/>
</dbReference>
<comment type="caution">
    <text evidence="1">The sequence shown here is derived from an EMBL/GenBank/DDBJ whole genome shotgun (WGS) entry which is preliminary data.</text>
</comment>
<dbReference type="EMBL" id="BSNN01000002">
    <property type="protein sequence ID" value="GLQ34054.1"/>
    <property type="molecule type" value="Genomic_DNA"/>
</dbReference>
<dbReference type="Gene3D" id="2.40.10.270">
    <property type="entry name" value="Bacteriophage SPP1 head-tail adaptor protein"/>
    <property type="match status" value="1"/>
</dbReference>